<feature type="transmembrane region" description="Helical" evidence="1">
    <location>
        <begin position="78"/>
        <end position="96"/>
    </location>
</feature>
<proteinExistence type="predicted"/>
<protein>
    <submittedName>
        <fullName evidence="2">Uncharacterized protein</fullName>
    </submittedName>
</protein>
<keyword evidence="3" id="KW-1185">Reference proteome</keyword>
<dbReference type="OrthoDB" id="9806699at2"/>
<gene>
    <name evidence="2" type="ORF">GO495_27925</name>
</gene>
<organism evidence="2 3">
    <name type="scientific">Chitinophaga oryziterrae</name>
    <dbReference type="NCBI Taxonomy" id="1031224"/>
    <lineage>
        <taxon>Bacteria</taxon>
        <taxon>Pseudomonadati</taxon>
        <taxon>Bacteroidota</taxon>
        <taxon>Chitinophagia</taxon>
        <taxon>Chitinophagales</taxon>
        <taxon>Chitinophagaceae</taxon>
        <taxon>Chitinophaga</taxon>
    </lineage>
</organism>
<evidence type="ECO:0000313" key="3">
    <source>
        <dbReference type="Proteomes" id="UP000468388"/>
    </source>
</evidence>
<name>A0A6N8JGM7_9BACT</name>
<dbReference type="RefSeq" id="WP_157303249.1">
    <property type="nucleotide sequence ID" value="NZ_BAAAZB010000036.1"/>
</dbReference>
<dbReference type="InterPro" id="IPR046487">
    <property type="entry name" value="DUF6580"/>
</dbReference>
<reference evidence="2 3" key="1">
    <citation type="submission" date="2019-12" db="EMBL/GenBank/DDBJ databases">
        <title>The draft genomic sequence of strain Chitinophaga oryziterrae JCM 16595.</title>
        <authorList>
            <person name="Zhang X."/>
        </authorList>
    </citation>
    <scope>NUCLEOTIDE SEQUENCE [LARGE SCALE GENOMIC DNA]</scope>
    <source>
        <strain evidence="2 3">JCM 16595</strain>
    </source>
</reference>
<evidence type="ECO:0000256" key="1">
    <source>
        <dbReference type="SAM" id="Phobius"/>
    </source>
</evidence>
<dbReference type="EMBL" id="WRXO01000011">
    <property type="protein sequence ID" value="MVT44455.1"/>
    <property type="molecule type" value="Genomic_DNA"/>
</dbReference>
<dbReference type="AlphaFoldDB" id="A0A6N8JGM7"/>
<dbReference type="Proteomes" id="UP000468388">
    <property type="component" value="Unassembled WGS sequence"/>
</dbReference>
<feature type="transmembrane region" description="Helical" evidence="1">
    <location>
        <begin position="32"/>
        <end position="48"/>
    </location>
</feature>
<accession>A0A6N8JGM7</accession>
<keyword evidence="1" id="KW-0472">Membrane</keyword>
<keyword evidence="1" id="KW-1133">Transmembrane helix</keyword>
<sequence>MKKDSIQENLVIASLIFLAIICRLATNKLELWNFNAIGASALFGGIVIKNKRLAYLLPLLTLFITDVFFQLFTNIQGFYGGQMFFVYGAFLLITFIGTHIKKANTVNVFLAAIGTGVLFFLISNLGVWILSTLYPHTVQGLVACYAAAIPFYRNDLFGSFALNTVLGNVFFTGVLFGAWALIKQTTLQSNKQLA</sequence>
<keyword evidence="1" id="KW-0812">Transmembrane</keyword>
<comment type="caution">
    <text evidence="2">The sequence shown here is derived from an EMBL/GenBank/DDBJ whole genome shotgun (WGS) entry which is preliminary data.</text>
</comment>
<feature type="transmembrane region" description="Helical" evidence="1">
    <location>
        <begin position="9"/>
        <end position="26"/>
    </location>
</feature>
<feature type="transmembrane region" description="Helical" evidence="1">
    <location>
        <begin position="55"/>
        <end position="72"/>
    </location>
</feature>
<dbReference type="Pfam" id="PF20221">
    <property type="entry name" value="DUF6580"/>
    <property type="match status" value="1"/>
</dbReference>
<feature type="transmembrane region" description="Helical" evidence="1">
    <location>
        <begin position="108"/>
        <end position="130"/>
    </location>
</feature>
<evidence type="ECO:0000313" key="2">
    <source>
        <dbReference type="EMBL" id="MVT44455.1"/>
    </source>
</evidence>
<feature type="transmembrane region" description="Helical" evidence="1">
    <location>
        <begin position="160"/>
        <end position="182"/>
    </location>
</feature>